<gene>
    <name evidence="3" type="ORF">QTG54_005488</name>
</gene>
<name>A0AAD9DDS8_9STRA</name>
<accession>A0AAD9DDS8</accession>
<dbReference type="PANTHER" id="PTHR34203">
    <property type="entry name" value="METHYLTRANSFERASE, FKBM FAMILY PROTEIN"/>
    <property type="match status" value="1"/>
</dbReference>
<keyword evidence="4" id="KW-1185">Reference proteome</keyword>
<dbReference type="EMBL" id="JATAAI010000008">
    <property type="protein sequence ID" value="KAK1743891.1"/>
    <property type="molecule type" value="Genomic_DNA"/>
</dbReference>
<sequence length="368" mass="42284">MRKESDQSNLILARYHCSPSKPYYYQYKMDPPMQLQRPARSATVTHTNVSRRDQTSNDKMFRFFFLLLVSFAILSFILQRSILSKVTNGVETNVLPTQSTKQRQPKLADGCYHVFLDVGANIGIHARFLFEPDLYPDSTTSVAAFAREFGYPRDNRDYCVFAFEPNPKFKQRHLDKEKAFQAMGWRYTPILAGASNADGNFTFFHTHNVKDPWEVGFSATASKTLYGHDAIQENVPIIRLASWIQKEVEGRRLPKQHSNNVSEPKVIMKLDVEGLEFKVFPDLLTTGALCNNIYFLMGEFHYAAGNHNHYPMNVTADGKHVLKDRKEGRKMARDMLHLIDVTDTCMTRYSLADDESYHKDPHDLPSPK</sequence>
<keyword evidence="1" id="KW-1133">Transmembrane helix</keyword>
<feature type="domain" description="Methyltransferase FkbM" evidence="2">
    <location>
        <begin position="117"/>
        <end position="281"/>
    </location>
</feature>
<dbReference type="InterPro" id="IPR029063">
    <property type="entry name" value="SAM-dependent_MTases_sf"/>
</dbReference>
<evidence type="ECO:0000313" key="3">
    <source>
        <dbReference type="EMBL" id="KAK1743891.1"/>
    </source>
</evidence>
<dbReference type="InterPro" id="IPR006342">
    <property type="entry name" value="FkbM_mtfrase"/>
</dbReference>
<organism evidence="3 4">
    <name type="scientific">Skeletonema marinoi</name>
    <dbReference type="NCBI Taxonomy" id="267567"/>
    <lineage>
        <taxon>Eukaryota</taxon>
        <taxon>Sar</taxon>
        <taxon>Stramenopiles</taxon>
        <taxon>Ochrophyta</taxon>
        <taxon>Bacillariophyta</taxon>
        <taxon>Coscinodiscophyceae</taxon>
        <taxon>Thalassiosirophycidae</taxon>
        <taxon>Thalassiosirales</taxon>
        <taxon>Skeletonemataceae</taxon>
        <taxon>Skeletonema</taxon>
        <taxon>Skeletonema marinoi-dohrnii complex</taxon>
    </lineage>
</organism>
<protein>
    <recommendedName>
        <fullName evidence="2">Methyltransferase FkbM domain-containing protein</fullName>
    </recommendedName>
</protein>
<evidence type="ECO:0000259" key="2">
    <source>
        <dbReference type="Pfam" id="PF05050"/>
    </source>
</evidence>
<dbReference type="SUPFAM" id="SSF53335">
    <property type="entry name" value="S-adenosyl-L-methionine-dependent methyltransferases"/>
    <property type="match status" value="1"/>
</dbReference>
<dbReference type="InterPro" id="IPR052514">
    <property type="entry name" value="SAM-dependent_MTase"/>
</dbReference>
<proteinExistence type="predicted"/>
<dbReference type="AlphaFoldDB" id="A0AAD9DDS8"/>
<reference evidence="3" key="1">
    <citation type="submission" date="2023-06" db="EMBL/GenBank/DDBJ databases">
        <title>Survivors Of The Sea: Transcriptome response of Skeletonema marinoi to long-term dormancy.</title>
        <authorList>
            <person name="Pinder M.I.M."/>
            <person name="Kourtchenko O."/>
            <person name="Robertson E.K."/>
            <person name="Larsson T."/>
            <person name="Maumus F."/>
            <person name="Osuna-Cruz C.M."/>
            <person name="Vancaester E."/>
            <person name="Stenow R."/>
            <person name="Vandepoele K."/>
            <person name="Ploug H."/>
            <person name="Bruchert V."/>
            <person name="Godhe A."/>
            <person name="Topel M."/>
        </authorList>
    </citation>
    <scope>NUCLEOTIDE SEQUENCE</scope>
    <source>
        <strain evidence="3">R05AC</strain>
    </source>
</reference>
<dbReference type="Proteomes" id="UP001224775">
    <property type="component" value="Unassembled WGS sequence"/>
</dbReference>
<keyword evidence="1" id="KW-0812">Transmembrane</keyword>
<dbReference type="Gene3D" id="3.40.50.150">
    <property type="entry name" value="Vaccinia Virus protein VP39"/>
    <property type="match status" value="1"/>
</dbReference>
<feature type="transmembrane region" description="Helical" evidence="1">
    <location>
        <begin position="60"/>
        <end position="78"/>
    </location>
</feature>
<keyword evidence="1" id="KW-0472">Membrane</keyword>
<evidence type="ECO:0000313" key="4">
    <source>
        <dbReference type="Proteomes" id="UP001224775"/>
    </source>
</evidence>
<dbReference type="Pfam" id="PF05050">
    <property type="entry name" value="Methyltransf_21"/>
    <property type="match status" value="1"/>
</dbReference>
<dbReference type="PANTHER" id="PTHR34203:SF13">
    <property type="entry name" value="EXPRESSED PROTEIN"/>
    <property type="match status" value="1"/>
</dbReference>
<comment type="caution">
    <text evidence="3">The sequence shown here is derived from an EMBL/GenBank/DDBJ whole genome shotgun (WGS) entry which is preliminary data.</text>
</comment>
<evidence type="ECO:0000256" key="1">
    <source>
        <dbReference type="SAM" id="Phobius"/>
    </source>
</evidence>